<gene>
    <name evidence="1" type="ORF">BGT96224V316_LOCUS4522</name>
</gene>
<accession>A0A9X9MHW1</accession>
<proteinExistence type="predicted"/>
<protein>
    <submittedName>
        <fullName evidence="1">Bgt-51481</fullName>
    </submittedName>
</protein>
<keyword evidence="2" id="KW-1185">Reference proteome</keyword>
<reference evidence="1 2" key="1">
    <citation type="submission" date="2018-08" db="EMBL/GenBank/DDBJ databases">
        <authorList>
            <person name="Muller C M."/>
        </authorList>
    </citation>
    <scope>NUCLEOTIDE SEQUENCE [LARGE SCALE GENOMIC DNA]</scope>
</reference>
<evidence type="ECO:0000313" key="2">
    <source>
        <dbReference type="Proteomes" id="UP000324639"/>
    </source>
</evidence>
<evidence type="ECO:0000313" key="1">
    <source>
        <dbReference type="EMBL" id="VDB88335.1"/>
    </source>
</evidence>
<organism evidence="1 2">
    <name type="scientific">Blumeria graminis f. sp. tritici</name>
    <dbReference type="NCBI Taxonomy" id="62690"/>
    <lineage>
        <taxon>Eukaryota</taxon>
        <taxon>Fungi</taxon>
        <taxon>Dikarya</taxon>
        <taxon>Ascomycota</taxon>
        <taxon>Pezizomycotina</taxon>
        <taxon>Leotiomycetes</taxon>
        <taxon>Erysiphales</taxon>
        <taxon>Erysiphaceae</taxon>
        <taxon>Blumeria</taxon>
    </lineage>
</organism>
<dbReference type="EMBL" id="LR026989">
    <property type="protein sequence ID" value="VDB88335.1"/>
    <property type="molecule type" value="Genomic_DNA"/>
</dbReference>
<dbReference type="AlphaFoldDB" id="A0A9X9MHW1"/>
<dbReference type="Proteomes" id="UP000324639">
    <property type="component" value="Chromosome Bgt_-06"/>
</dbReference>
<name>A0A9X9MHW1_BLUGR</name>
<sequence length="25" mass="2926">MDYFGANLTISIWLLIGRVQTTWVK</sequence>